<evidence type="ECO:0000313" key="2">
    <source>
        <dbReference type="Proteomes" id="UP000241769"/>
    </source>
</evidence>
<comment type="caution">
    <text evidence="1">The sequence shown here is derived from an EMBL/GenBank/DDBJ whole genome shotgun (WGS) entry which is preliminary data.</text>
</comment>
<protein>
    <submittedName>
        <fullName evidence="1">Uncharacterized protein</fullName>
    </submittedName>
</protein>
<dbReference type="AlphaFoldDB" id="A0A2P6NIV1"/>
<dbReference type="EMBL" id="MDYQ01000074">
    <property type="protein sequence ID" value="PRP83885.1"/>
    <property type="molecule type" value="Genomic_DNA"/>
</dbReference>
<keyword evidence="2" id="KW-1185">Reference proteome</keyword>
<reference evidence="1 2" key="1">
    <citation type="journal article" date="2018" name="Genome Biol. Evol.">
        <title>Multiple Roots of Fruiting Body Formation in Amoebozoa.</title>
        <authorList>
            <person name="Hillmann F."/>
            <person name="Forbes G."/>
            <person name="Novohradska S."/>
            <person name="Ferling I."/>
            <person name="Riege K."/>
            <person name="Groth M."/>
            <person name="Westermann M."/>
            <person name="Marz M."/>
            <person name="Spaller T."/>
            <person name="Winckler T."/>
            <person name="Schaap P."/>
            <person name="Glockner G."/>
        </authorList>
    </citation>
    <scope>NUCLEOTIDE SEQUENCE [LARGE SCALE GENOMIC DNA]</scope>
    <source>
        <strain evidence="1 2">Jena</strain>
    </source>
</reference>
<dbReference type="InParanoid" id="A0A2P6NIV1"/>
<sequence>MVSVYIDPDRLPLIPCYCMYRYKGILHLRPANTMTSTSWVVFRDVHCTASHTTPCTFRCLRSPHEANETTFDINVSYRWLQVL</sequence>
<dbReference type="Proteomes" id="UP000241769">
    <property type="component" value="Unassembled WGS sequence"/>
</dbReference>
<proteinExistence type="predicted"/>
<evidence type="ECO:0000313" key="1">
    <source>
        <dbReference type="EMBL" id="PRP83885.1"/>
    </source>
</evidence>
<gene>
    <name evidence="1" type="ORF">PROFUN_08916</name>
</gene>
<accession>A0A2P6NIV1</accession>
<name>A0A2P6NIV1_9EUKA</name>
<organism evidence="1 2">
    <name type="scientific">Planoprotostelium fungivorum</name>
    <dbReference type="NCBI Taxonomy" id="1890364"/>
    <lineage>
        <taxon>Eukaryota</taxon>
        <taxon>Amoebozoa</taxon>
        <taxon>Evosea</taxon>
        <taxon>Variosea</taxon>
        <taxon>Cavosteliida</taxon>
        <taxon>Cavosteliaceae</taxon>
        <taxon>Planoprotostelium</taxon>
    </lineage>
</organism>